<proteinExistence type="inferred from homology"/>
<dbReference type="Gene3D" id="3.40.50.720">
    <property type="entry name" value="NAD(P)-binding Rossmann-like Domain"/>
    <property type="match status" value="1"/>
</dbReference>
<reference evidence="6 7" key="1">
    <citation type="submission" date="2007-06" db="EMBL/GenBank/DDBJ databases">
        <authorList>
            <person name="Shimkets L."/>
            <person name="Ferriera S."/>
            <person name="Johnson J."/>
            <person name="Kravitz S."/>
            <person name="Beeson K."/>
            <person name="Sutton G."/>
            <person name="Rogers Y.-H."/>
            <person name="Friedman R."/>
            <person name="Frazier M."/>
            <person name="Venter J.C."/>
        </authorList>
    </citation>
    <scope>NUCLEOTIDE SEQUENCE [LARGE SCALE GENOMIC DNA]</scope>
    <source>
        <strain evidence="6 7">SIR-1</strain>
    </source>
</reference>
<dbReference type="OrthoDB" id="9803968at2"/>
<dbReference type="FunFam" id="3.40.50.12780:FF:000013">
    <property type="entry name" value="Long-chain-fatty-acid--AMP ligase FadD32"/>
    <property type="match status" value="1"/>
</dbReference>
<evidence type="ECO:0000256" key="3">
    <source>
        <dbReference type="ARBA" id="ARBA00022553"/>
    </source>
</evidence>
<dbReference type="RefSeq" id="WP_006976223.1">
    <property type="nucleotide sequence ID" value="NZ_ABCS01000122.1"/>
</dbReference>
<dbReference type="eggNOG" id="COG3320">
    <property type="taxonomic scope" value="Bacteria"/>
</dbReference>
<dbReference type="InterPro" id="IPR000873">
    <property type="entry name" value="AMP-dep_synth/lig_dom"/>
</dbReference>
<dbReference type="InterPro" id="IPR013120">
    <property type="entry name" value="FAR_NAD-bd"/>
</dbReference>
<name>A6GHN6_9BACT</name>
<dbReference type="CDD" id="cd05235">
    <property type="entry name" value="SDR_e1"/>
    <property type="match status" value="1"/>
</dbReference>
<dbReference type="PROSITE" id="PS00455">
    <property type="entry name" value="AMP_BINDING"/>
    <property type="match status" value="1"/>
</dbReference>
<dbReference type="Proteomes" id="UP000005801">
    <property type="component" value="Unassembled WGS sequence"/>
</dbReference>
<dbReference type="InterPro" id="IPR042099">
    <property type="entry name" value="ANL_N_sf"/>
</dbReference>
<dbReference type="SUPFAM" id="SSF47336">
    <property type="entry name" value="ACP-like"/>
    <property type="match status" value="1"/>
</dbReference>
<dbReference type="InterPro" id="IPR040097">
    <property type="entry name" value="FAAL/FAAC"/>
</dbReference>
<dbReference type="InterPro" id="IPR010080">
    <property type="entry name" value="Thioester_reductase-like_dom"/>
</dbReference>
<dbReference type="Pfam" id="PF00550">
    <property type="entry name" value="PP-binding"/>
    <property type="match status" value="1"/>
</dbReference>
<dbReference type="PANTHER" id="PTHR22754:SF32">
    <property type="entry name" value="DISCO-INTERACTING PROTEIN 2"/>
    <property type="match status" value="1"/>
</dbReference>
<dbReference type="GO" id="GO:0006633">
    <property type="term" value="P:fatty acid biosynthetic process"/>
    <property type="evidence" value="ECO:0007669"/>
    <property type="project" value="TreeGrafter"/>
</dbReference>
<keyword evidence="4" id="KW-0436">Ligase</keyword>
<dbReference type="InterPro" id="IPR006162">
    <property type="entry name" value="Ppantetheine_attach_site"/>
</dbReference>
<protein>
    <submittedName>
        <fullName evidence="6">Non-ribosomal peptide synthase</fullName>
    </submittedName>
</protein>
<accession>A6GHN6</accession>
<dbReference type="PANTHER" id="PTHR22754">
    <property type="entry name" value="DISCO-INTERACTING PROTEIN 2 DIP2 -RELATED"/>
    <property type="match status" value="1"/>
</dbReference>
<dbReference type="PIRSF" id="PIRSF001617">
    <property type="entry name" value="Alpha-AR"/>
    <property type="match status" value="1"/>
</dbReference>
<evidence type="ECO:0000313" key="6">
    <source>
        <dbReference type="EMBL" id="EDM74616.1"/>
    </source>
</evidence>
<comment type="similarity">
    <text evidence="1">Belongs to the ATP-dependent AMP-binding enzyme family.</text>
</comment>
<dbReference type="InterPro" id="IPR020845">
    <property type="entry name" value="AMP-binding_CS"/>
</dbReference>
<sequence>MLTHPMNDPMASAASLAEVVTRWASEMPESLAFRHLADGRGDDSSSLSYGQLDANARVIASAMLEQLGPQADEGARALLIYAPGLEFIEAFVACLYAGVTAVPVYPPSPAQLETTLPRLLAIATDAEPSLVLTTKMISGLLQPFTQPAPAFASARWLATDGAVEAGGAALVGLRARASLPALLQYTSGSTGTPKGVVVTHANLIANERAIASAFGTLDAIARGSKIESGVSWLPTYHDMGLMGKVLQTLYLGVWTTTMSPLTFIKQPVRWLEAISRYRATISGGPNFAFELCVRRIRDEEMEGLDLSSWRVAFCGAEPIRPETLERFAERFAPWGFDRAALFPCYGLAENTLIVSGAWLGQGADTLDLRAEAIERDRAELAAPGTLGSAQVVSCGGVVPDHEVRVVDPETREAAEPGGIGELWVGGPSVAAGYWRKPELSAETFAAELASGEGPFLRTGDLGFVHHGQVYVTGRRKELIVVRGRNIYPQDIEASVATCHAAIRPGGVVAVGLEVDGHEQAGLVVEVRKRKLDAATREQLEQAIRLAASTEHGLNLARLALVPPRTVPKTSSGKLQRTLVRDRLLAGTYDDALEAAEGEDSTASEEPSSALYDAPNDYFRKLEARNTHYRFELEDDVLWGRVDELGIYFTPEVLAQGSIDLEAMAQVDGLVDTFQWALAIAICEEFVALEQRILAFLRRERSAGRLPRSRSAELFDDEEVKHVQLFRRYADALKAQRPELAADLDRHLTASFRTAWWHEDSLDRYPNAGVYHFVNWLHFVYFEEYSIYLHGAMAADPSVQPAWISAHAAHAREERQHVVTDAAHLARLSLSAAEREQWSKWFLEQSARDASGLAGLEGVWTFLQDRFEALAALPQPGALLGNLDLRKRAFLRLLTKDNGFSQTLGASPGYAAFVRELDEALAQRDAEASAGADADSPAALELSLREELVQLVAAALTMDPARVDIDQPLVLFGLDSVQAVQIAGDLERSAGLSLSPTLLFEQPNIRALARAIAALRGDAEAGSSPAVEAAPEILLDESIFADDEPSGPRKVLVTGATGFLCGHLLAELLRATDDELVCLVRARSLEAGRERLRRNLEAYGLWREGLERPFAARVEVVLGDLSKPRLGLGPVRFDALAEDVDVIFHGGALVDFVQPYERLEAVNVGGTQEMIRLAVRGGRVPFNLISTIGIFDTKAQRGEARVLEGDEPDRAEGFRNGYGRSKWTAERLVQQARSRGLPVRVFRPGVVSGSTQTGAWQPDMVAALLKSFAETGTAITPTNDGHLDAAPVDYVAQAIVHIASKPDTLGEVFHLNNPRPTRWLDLYAAMAEIGYPLELTDYARWLTELGSAAADPAMKPYLAYFKARDQSWKLRQPPFDCQRALDALEDSDIRCPVLDGALLDTYLQYFRRVGFVSALPAQTREPGHV</sequence>
<evidence type="ECO:0000256" key="4">
    <source>
        <dbReference type="ARBA" id="ARBA00022598"/>
    </source>
</evidence>
<dbReference type="GO" id="GO:0070566">
    <property type="term" value="F:adenylyltransferase activity"/>
    <property type="evidence" value="ECO:0007669"/>
    <property type="project" value="TreeGrafter"/>
</dbReference>
<dbReference type="STRING" id="391625.PPSIR1_31173"/>
<dbReference type="PROSITE" id="PS00012">
    <property type="entry name" value="PHOSPHOPANTETHEINE"/>
    <property type="match status" value="1"/>
</dbReference>
<dbReference type="Gene3D" id="3.30.300.30">
    <property type="match status" value="1"/>
</dbReference>
<dbReference type="NCBIfam" id="TIGR01746">
    <property type="entry name" value="Thioester-redct"/>
    <property type="match status" value="1"/>
</dbReference>
<dbReference type="Pfam" id="PF00501">
    <property type="entry name" value="AMP-binding"/>
    <property type="match status" value="1"/>
</dbReference>
<keyword evidence="2" id="KW-0596">Phosphopantetheine</keyword>
<evidence type="ECO:0000256" key="1">
    <source>
        <dbReference type="ARBA" id="ARBA00006432"/>
    </source>
</evidence>
<dbReference type="InterPro" id="IPR036291">
    <property type="entry name" value="NAD(P)-bd_dom_sf"/>
</dbReference>
<dbReference type="Gene3D" id="1.10.1200.10">
    <property type="entry name" value="ACP-like"/>
    <property type="match status" value="1"/>
</dbReference>
<evidence type="ECO:0000256" key="2">
    <source>
        <dbReference type="ARBA" id="ARBA00022450"/>
    </source>
</evidence>
<dbReference type="InterPro" id="IPR020806">
    <property type="entry name" value="PKS_PP-bd"/>
</dbReference>
<dbReference type="Gene3D" id="3.40.50.12780">
    <property type="entry name" value="N-terminal domain of ligase-like"/>
    <property type="match status" value="1"/>
</dbReference>
<dbReference type="SMART" id="SM01294">
    <property type="entry name" value="PKS_PP_betabranch"/>
    <property type="match status" value="1"/>
</dbReference>
<dbReference type="Pfam" id="PF07993">
    <property type="entry name" value="NAD_binding_4"/>
    <property type="match status" value="1"/>
</dbReference>
<feature type="domain" description="Carrier" evidence="5">
    <location>
        <begin position="938"/>
        <end position="1015"/>
    </location>
</feature>
<dbReference type="EMBL" id="ABCS01000122">
    <property type="protein sequence ID" value="EDM74616.1"/>
    <property type="molecule type" value="Genomic_DNA"/>
</dbReference>
<keyword evidence="3" id="KW-0597">Phosphoprotein</keyword>
<dbReference type="GO" id="GO:0031177">
    <property type="term" value="F:phosphopantetheine binding"/>
    <property type="evidence" value="ECO:0007669"/>
    <property type="project" value="InterPro"/>
</dbReference>
<dbReference type="InterPro" id="IPR045851">
    <property type="entry name" value="AMP-bd_C_sf"/>
</dbReference>
<keyword evidence="7" id="KW-1185">Reference proteome</keyword>
<dbReference type="PROSITE" id="PS50075">
    <property type="entry name" value="CARRIER"/>
    <property type="match status" value="1"/>
</dbReference>
<dbReference type="InterPro" id="IPR009081">
    <property type="entry name" value="PP-bd_ACP"/>
</dbReference>
<evidence type="ECO:0000313" key="7">
    <source>
        <dbReference type="Proteomes" id="UP000005801"/>
    </source>
</evidence>
<organism evidence="6 7">
    <name type="scientific">Plesiocystis pacifica SIR-1</name>
    <dbReference type="NCBI Taxonomy" id="391625"/>
    <lineage>
        <taxon>Bacteria</taxon>
        <taxon>Pseudomonadati</taxon>
        <taxon>Myxococcota</taxon>
        <taxon>Polyangia</taxon>
        <taxon>Nannocystales</taxon>
        <taxon>Nannocystaceae</taxon>
        <taxon>Plesiocystis</taxon>
    </lineage>
</organism>
<dbReference type="SUPFAM" id="SSF56801">
    <property type="entry name" value="Acetyl-CoA synthetase-like"/>
    <property type="match status" value="1"/>
</dbReference>
<dbReference type="SUPFAM" id="SSF51735">
    <property type="entry name" value="NAD(P)-binding Rossmann-fold domains"/>
    <property type="match status" value="1"/>
</dbReference>
<dbReference type="CDD" id="cd05931">
    <property type="entry name" value="FAAL"/>
    <property type="match status" value="1"/>
</dbReference>
<dbReference type="InterPro" id="IPR036736">
    <property type="entry name" value="ACP-like_sf"/>
</dbReference>
<gene>
    <name evidence="6" type="ORF">PPSIR1_31173</name>
</gene>
<dbReference type="GO" id="GO:0005886">
    <property type="term" value="C:plasma membrane"/>
    <property type="evidence" value="ECO:0007669"/>
    <property type="project" value="TreeGrafter"/>
</dbReference>
<evidence type="ECO:0000259" key="5">
    <source>
        <dbReference type="PROSITE" id="PS50075"/>
    </source>
</evidence>
<dbReference type="GO" id="GO:0016874">
    <property type="term" value="F:ligase activity"/>
    <property type="evidence" value="ECO:0007669"/>
    <property type="project" value="UniProtKB-KW"/>
</dbReference>
<dbReference type="SMART" id="SM00823">
    <property type="entry name" value="PKS_PP"/>
    <property type="match status" value="1"/>
</dbReference>
<dbReference type="eggNOG" id="COG0318">
    <property type="taxonomic scope" value="Bacteria"/>
</dbReference>
<dbReference type="GO" id="GO:0071766">
    <property type="term" value="P:Actinobacterium-type cell wall biogenesis"/>
    <property type="evidence" value="ECO:0007669"/>
    <property type="project" value="UniProtKB-ARBA"/>
</dbReference>
<comment type="caution">
    <text evidence="6">The sequence shown here is derived from an EMBL/GenBank/DDBJ whole genome shotgun (WGS) entry which is preliminary data.</text>
</comment>